<dbReference type="Pfam" id="PF02518">
    <property type="entry name" value="HATPase_c"/>
    <property type="match status" value="1"/>
</dbReference>
<dbReference type="PROSITE" id="PS50109">
    <property type="entry name" value="HIS_KIN"/>
    <property type="match status" value="1"/>
</dbReference>
<dbReference type="EC" id="2.7.13.3" evidence="2"/>
<organism evidence="10 11">
    <name type="scientific">Sporosarcina ureae</name>
    <dbReference type="NCBI Taxonomy" id="1571"/>
    <lineage>
        <taxon>Bacteria</taxon>
        <taxon>Bacillati</taxon>
        <taxon>Bacillota</taxon>
        <taxon>Bacilli</taxon>
        <taxon>Bacillales</taxon>
        <taxon>Caryophanaceae</taxon>
        <taxon>Sporosarcina</taxon>
    </lineage>
</organism>
<evidence type="ECO:0000259" key="9">
    <source>
        <dbReference type="PROSITE" id="PS50109"/>
    </source>
</evidence>
<dbReference type="CDD" id="cd00082">
    <property type="entry name" value="HisKA"/>
    <property type="match status" value="1"/>
</dbReference>
<keyword evidence="11" id="KW-1185">Reference proteome</keyword>
<reference evidence="10 11" key="1">
    <citation type="submission" date="2016-04" db="EMBL/GenBank/DDBJ databases">
        <title>Comparative Genomics and Epigenetics of Sporosarcina ureae.</title>
        <authorList>
            <person name="Oliver A.S."/>
            <person name="Cooper K.K."/>
        </authorList>
    </citation>
    <scope>NUCLEOTIDE SEQUENCE [LARGE SCALE GENOMIC DNA]</scope>
    <source>
        <strain evidence="10 11">S204</strain>
    </source>
</reference>
<dbReference type="PRINTS" id="PR00344">
    <property type="entry name" value="BCTRLSENSOR"/>
</dbReference>
<dbReference type="InterPro" id="IPR004358">
    <property type="entry name" value="Sig_transdc_His_kin-like_C"/>
</dbReference>
<keyword evidence="8" id="KW-0902">Two-component regulatory system</keyword>
<proteinExistence type="predicted"/>
<dbReference type="PANTHER" id="PTHR43065:SF10">
    <property type="entry name" value="PEROXIDE STRESS-ACTIVATED HISTIDINE KINASE MAK3"/>
    <property type="match status" value="1"/>
</dbReference>
<dbReference type="Proteomes" id="UP000192486">
    <property type="component" value="Chromosome"/>
</dbReference>
<evidence type="ECO:0000313" key="10">
    <source>
        <dbReference type="EMBL" id="ARF14017.1"/>
    </source>
</evidence>
<evidence type="ECO:0000256" key="8">
    <source>
        <dbReference type="ARBA" id="ARBA00023012"/>
    </source>
</evidence>
<gene>
    <name evidence="10" type="ORF">SporoS204_07575</name>
</gene>
<name>A0ABN4YLZ2_SPOUR</name>
<accession>A0ABN4YLZ2</accession>
<dbReference type="Gene3D" id="3.30.565.10">
    <property type="entry name" value="Histidine kinase-like ATPase, C-terminal domain"/>
    <property type="match status" value="1"/>
</dbReference>
<feature type="domain" description="Histidine kinase" evidence="9">
    <location>
        <begin position="222"/>
        <end position="428"/>
    </location>
</feature>
<dbReference type="InterPro" id="IPR005467">
    <property type="entry name" value="His_kinase_dom"/>
</dbReference>
<keyword evidence="3" id="KW-0597">Phosphoprotein</keyword>
<dbReference type="CDD" id="cd00075">
    <property type="entry name" value="HATPase"/>
    <property type="match status" value="1"/>
</dbReference>
<evidence type="ECO:0000256" key="2">
    <source>
        <dbReference type="ARBA" id="ARBA00012438"/>
    </source>
</evidence>
<sequence length="428" mass="48195">MESLLVGHVVYTYTDSNKYIEHATSYVAEGLDKDHTILYVDQPQFFAYVKENLRNAGYTEEQVEAIYFINTDTAYETHENFNAEHVLKNLNVFFDSHVTEGCVLRVWGLATWRLQSKKTLIPSIALHEQNFDDFFSRVANIAKNYIIVCAYEGLSISGSLLIELLQTHEYHMTDTDFSPSHLYKKGPVHYTGIAKQLQFENELRNHDTRRDKLDITGKLASIIAHELRNSLTVVQGRLQLLDLTASNRSEATQAQFDGIKKGLTEIEQTASKFLSLAETHVVNQKVINISDLIEVVTVQMESELGKKAIDMHVKLDNTQMSIFGDELKIRQVFINLIKNAMEGMETGTITLHVKDDQDDVTIDVSDNGPGIPDEILRQIGDPFMSSKVDGTGLGLLICEKIIRDHNGNLLLNTEVGKGTTFTVSLPKL</sequence>
<keyword evidence="5" id="KW-0547">Nucleotide-binding</keyword>
<evidence type="ECO:0000256" key="4">
    <source>
        <dbReference type="ARBA" id="ARBA00022679"/>
    </source>
</evidence>
<keyword evidence="4" id="KW-0808">Transferase</keyword>
<keyword evidence="7" id="KW-0067">ATP-binding</keyword>
<evidence type="ECO:0000256" key="6">
    <source>
        <dbReference type="ARBA" id="ARBA00022777"/>
    </source>
</evidence>
<dbReference type="Pfam" id="PF14417">
    <property type="entry name" value="MEDS"/>
    <property type="match status" value="1"/>
</dbReference>
<evidence type="ECO:0000256" key="3">
    <source>
        <dbReference type="ARBA" id="ARBA00022553"/>
    </source>
</evidence>
<dbReference type="PANTHER" id="PTHR43065">
    <property type="entry name" value="SENSOR HISTIDINE KINASE"/>
    <property type="match status" value="1"/>
</dbReference>
<dbReference type="InterPro" id="IPR036097">
    <property type="entry name" value="HisK_dim/P_sf"/>
</dbReference>
<evidence type="ECO:0000256" key="5">
    <source>
        <dbReference type="ARBA" id="ARBA00022741"/>
    </source>
</evidence>
<dbReference type="InterPro" id="IPR003594">
    <property type="entry name" value="HATPase_dom"/>
</dbReference>
<dbReference type="SMART" id="SM00387">
    <property type="entry name" value="HATPase_c"/>
    <property type="match status" value="1"/>
</dbReference>
<evidence type="ECO:0000256" key="1">
    <source>
        <dbReference type="ARBA" id="ARBA00000085"/>
    </source>
</evidence>
<dbReference type="InterPro" id="IPR025847">
    <property type="entry name" value="MEDS_domain"/>
</dbReference>
<dbReference type="SUPFAM" id="SSF55874">
    <property type="entry name" value="ATPase domain of HSP90 chaperone/DNA topoisomerase II/histidine kinase"/>
    <property type="match status" value="1"/>
</dbReference>
<dbReference type="SUPFAM" id="SSF47384">
    <property type="entry name" value="Homodimeric domain of signal transducing histidine kinase"/>
    <property type="match status" value="1"/>
</dbReference>
<comment type="catalytic activity">
    <reaction evidence="1">
        <text>ATP + protein L-histidine = ADP + protein N-phospho-L-histidine.</text>
        <dbReference type="EC" id="2.7.13.3"/>
    </reaction>
</comment>
<keyword evidence="6" id="KW-0418">Kinase</keyword>
<dbReference type="InterPro" id="IPR003661">
    <property type="entry name" value="HisK_dim/P_dom"/>
</dbReference>
<evidence type="ECO:0000256" key="7">
    <source>
        <dbReference type="ARBA" id="ARBA00022840"/>
    </source>
</evidence>
<evidence type="ECO:0000313" key="11">
    <source>
        <dbReference type="Proteomes" id="UP000192486"/>
    </source>
</evidence>
<dbReference type="EMBL" id="CP015108">
    <property type="protein sequence ID" value="ARF14017.1"/>
    <property type="molecule type" value="Genomic_DNA"/>
</dbReference>
<dbReference type="InterPro" id="IPR036890">
    <property type="entry name" value="HATPase_C_sf"/>
</dbReference>
<dbReference type="Gene3D" id="1.10.287.130">
    <property type="match status" value="1"/>
</dbReference>
<protein>
    <recommendedName>
        <fullName evidence="2">histidine kinase</fullName>
        <ecNumber evidence="2">2.7.13.3</ecNumber>
    </recommendedName>
</protein>